<comment type="caution">
    <text evidence="7">The sequence shown here is derived from an EMBL/GenBank/DDBJ whole genome shotgun (WGS) entry which is preliminary data.</text>
</comment>
<dbReference type="EMBL" id="JASKHM010000005">
    <property type="protein sequence ID" value="MEQ4482709.1"/>
    <property type="molecule type" value="Genomic_DNA"/>
</dbReference>
<sequence length="454" mass="49501">MNFKKTVIPAMLSLGLMSALVGCGSNGGNEASPTSSPSPSVSSSASSSPTNASEGLKGKLEIQYFVGGYGDTWWKETISEFEKMNPDLEVVQHAGPKINEQMKTRWIEGNPPDVVYIDGDGTFTEKLLVQNEQLMDITDWIATAKNSDGEPIKDQLIGQPRSYDGVNYAIPLVFGVFGTWYDKALFQKNGWEVPKDWAGFLELNQKAMDAGIIPYIHQGQYPSYIIRGLLNSGFVTENNGDPAILKDINALKEGVFKSAPVMGMLSKLTEMNGKGYINKAALALNHTDSQNQWLQHKAIFIPCGLWLENEMKKTMPEGFDYGFIPSVTQAQGGKFVAVPYTNEIGIAKEAKNVDAAKAFLQFVFTKKAAIRWAETTGALMNLKVDLESTQASGAVKSAMSYLNSDNTIVASVDNEMDPTVAKAMDDATAALLGEKITKEEWADRMEKAAAAARK</sequence>
<evidence type="ECO:0000256" key="1">
    <source>
        <dbReference type="ARBA" id="ARBA00004196"/>
    </source>
</evidence>
<dbReference type="SUPFAM" id="SSF53850">
    <property type="entry name" value="Periplasmic binding protein-like II"/>
    <property type="match status" value="1"/>
</dbReference>
<keyword evidence="3" id="KW-0813">Transport</keyword>
<accession>A0ABV1KRM3</accession>
<evidence type="ECO:0000256" key="6">
    <source>
        <dbReference type="SAM" id="SignalP"/>
    </source>
</evidence>
<evidence type="ECO:0000256" key="5">
    <source>
        <dbReference type="SAM" id="MobiDB-lite"/>
    </source>
</evidence>
<keyword evidence="8" id="KW-1185">Reference proteome</keyword>
<dbReference type="InterPro" id="IPR050490">
    <property type="entry name" value="Bact_solute-bd_prot1"/>
</dbReference>
<dbReference type="PANTHER" id="PTHR43649">
    <property type="entry name" value="ARABINOSE-BINDING PROTEIN-RELATED"/>
    <property type="match status" value="1"/>
</dbReference>
<feature type="chain" id="PRO_5046474796" evidence="6">
    <location>
        <begin position="22"/>
        <end position="454"/>
    </location>
</feature>
<dbReference type="Gene3D" id="3.40.190.10">
    <property type="entry name" value="Periplasmic binding protein-like II"/>
    <property type="match status" value="2"/>
</dbReference>
<evidence type="ECO:0000256" key="2">
    <source>
        <dbReference type="ARBA" id="ARBA00008520"/>
    </source>
</evidence>
<protein>
    <submittedName>
        <fullName evidence="7">Extracellular solute-binding protein</fullName>
    </submittedName>
</protein>
<organism evidence="7 8">
    <name type="scientific">Cohnella silvisoli</name>
    <dbReference type="NCBI Taxonomy" id="2873699"/>
    <lineage>
        <taxon>Bacteria</taxon>
        <taxon>Bacillati</taxon>
        <taxon>Bacillota</taxon>
        <taxon>Bacilli</taxon>
        <taxon>Bacillales</taxon>
        <taxon>Paenibacillaceae</taxon>
        <taxon>Cohnella</taxon>
    </lineage>
</organism>
<feature type="signal peptide" evidence="6">
    <location>
        <begin position="1"/>
        <end position="21"/>
    </location>
</feature>
<reference evidence="7 8" key="1">
    <citation type="journal article" date="2023" name="Genome Announc.">
        <title>Pan-Genome Analyses of the Genus Cohnella and Proposal of the Novel Species Cohnella silvisoli sp. nov., Isolated from Forest Soil.</title>
        <authorList>
            <person name="Wang C."/>
            <person name="Mao L."/>
            <person name="Bao G."/>
            <person name="Zhu H."/>
        </authorList>
    </citation>
    <scope>NUCLEOTIDE SEQUENCE [LARGE SCALE GENOMIC DNA]</scope>
    <source>
        <strain evidence="7 8">NL03-T5-1</strain>
    </source>
</reference>
<evidence type="ECO:0000313" key="7">
    <source>
        <dbReference type="EMBL" id="MEQ4482709.1"/>
    </source>
</evidence>
<comment type="similarity">
    <text evidence="2">Belongs to the bacterial solute-binding protein 1 family.</text>
</comment>
<dbReference type="InterPro" id="IPR006059">
    <property type="entry name" value="SBP"/>
</dbReference>
<name>A0ABV1KRM3_9BACL</name>
<comment type="subcellular location">
    <subcellularLocation>
        <location evidence="1">Cell envelope</location>
    </subcellularLocation>
</comment>
<evidence type="ECO:0000256" key="4">
    <source>
        <dbReference type="ARBA" id="ARBA00022729"/>
    </source>
</evidence>
<proteinExistence type="inferred from homology"/>
<feature type="region of interest" description="Disordered" evidence="5">
    <location>
        <begin position="26"/>
        <end position="54"/>
    </location>
</feature>
<dbReference type="Pfam" id="PF01547">
    <property type="entry name" value="SBP_bac_1"/>
    <property type="match status" value="1"/>
</dbReference>
<evidence type="ECO:0000313" key="8">
    <source>
        <dbReference type="Proteomes" id="UP001493487"/>
    </source>
</evidence>
<evidence type="ECO:0000256" key="3">
    <source>
        <dbReference type="ARBA" id="ARBA00022448"/>
    </source>
</evidence>
<dbReference type="PROSITE" id="PS51257">
    <property type="entry name" value="PROKAR_LIPOPROTEIN"/>
    <property type="match status" value="1"/>
</dbReference>
<feature type="compositionally biased region" description="Low complexity" evidence="5">
    <location>
        <begin position="31"/>
        <end position="53"/>
    </location>
</feature>
<keyword evidence="4 6" id="KW-0732">Signal</keyword>
<dbReference type="Proteomes" id="UP001493487">
    <property type="component" value="Unassembled WGS sequence"/>
</dbReference>
<dbReference type="PANTHER" id="PTHR43649:SF31">
    <property type="entry name" value="SN-GLYCEROL-3-PHOSPHATE-BINDING PERIPLASMIC PROTEIN UGPB"/>
    <property type="match status" value="1"/>
</dbReference>
<gene>
    <name evidence="7" type="ORF">QJS35_09905</name>
</gene>
<dbReference type="RefSeq" id="WP_232185424.1">
    <property type="nucleotide sequence ID" value="NZ_JAIOAP010000005.1"/>
</dbReference>